<name>A0A0L8H2D8_OCTBM</name>
<dbReference type="AlphaFoldDB" id="A0A0L8H2D8"/>
<evidence type="ECO:0000256" key="1">
    <source>
        <dbReference type="ARBA" id="ARBA00005771"/>
    </source>
</evidence>
<dbReference type="GO" id="GO:0008146">
    <property type="term" value="F:sulfotransferase activity"/>
    <property type="evidence" value="ECO:0007669"/>
    <property type="project" value="InterPro"/>
</dbReference>
<dbReference type="InterPro" id="IPR000863">
    <property type="entry name" value="Sulfotransferase_dom"/>
</dbReference>
<sequence>MDSEEIEKEIRSSLTQFFDKNGIPMPIYRYKGHYIPYSEFSVLGLSKLNTVKIRPDDILMYTYPGAVPYGDYFKHSHEMYAFCKGNPNVLIITFEEMKKDPFKAVLRIAKFLEKTVSDKLAESIVDMCSFDKMKSEKELVFSYFEGTNKLKPGGTVYHSGVVDTWKKWLTVEQNEKMDAKIQSEFSDREIKFNF</sequence>
<organism evidence="4">
    <name type="scientific">Octopus bimaculoides</name>
    <name type="common">California two-spotted octopus</name>
    <dbReference type="NCBI Taxonomy" id="37653"/>
    <lineage>
        <taxon>Eukaryota</taxon>
        <taxon>Metazoa</taxon>
        <taxon>Spiralia</taxon>
        <taxon>Lophotrochozoa</taxon>
        <taxon>Mollusca</taxon>
        <taxon>Cephalopoda</taxon>
        <taxon>Coleoidea</taxon>
        <taxon>Octopodiformes</taxon>
        <taxon>Octopoda</taxon>
        <taxon>Incirrata</taxon>
        <taxon>Octopodidae</taxon>
        <taxon>Octopus</taxon>
    </lineage>
</organism>
<dbReference type="KEGG" id="obi:106873206"/>
<feature type="domain" description="Sulfotransferase" evidence="3">
    <location>
        <begin position="58"/>
        <end position="186"/>
    </location>
</feature>
<dbReference type="EMBL" id="KQ419490">
    <property type="protein sequence ID" value="KOF83431.1"/>
    <property type="molecule type" value="Genomic_DNA"/>
</dbReference>
<evidence type="ECO:0000259" key="3">
    <source>
        <dbReference type="Pfam" id="PF00685"/>
    </source>
</evidence>
<accession>A0A0L8H2D8</accession>
<proteinExistence type="inferred from homology"/>
<dbReference type="InterPro" id="IPR027417">
    <property type="entry name" value="P-loop_NTPase"/>
</dbReference>
<evidence type="ECO:0000313" key="4">
    <source>
        <dbReference type="EMBL" id="KOF83431.1"/>
    </source>
</evidence>
<keyword evidence="2" id="KW-0808">Transferase</keyword>
<dbReference type="SUPFAM" id="SSF52540">
    <property type="entry name" value="P-loop containing nucleoside triphosphate hydrolases"/>
    <property type="match status" value="1"/>
</dbReference>
<dbReference type="Gene3D" id="3.40.50.300">
    <property type="entry name" value="P-loop containing nucleotide triphosphate hydrolases"/>
    <property type="match status" value="1"/>
</dbReference>
<evidence type="ECO:0000256" key="2">
    <source>
        <dbReference type="ARBA" id="ARBA00022679"/>
    </source>
</evidence>
<dbReference type="Pfam" id="PF00685">
    <property type="entry name" value="Sulfotransfer_1"/>
    <property type="match status" value="1"/>
</dbReference>
<gene>
    <name evidence="4" type="ORF">OCBIM_22023866mg</name>
</gene>
<dbReference type="PANTHER" id="PTHR11783">
    <property type="entry name" value="SULFOTRANSFERASE SULT"/>
    <property type="match status" value="1"/>
</dbReference>
<dbReference type="OMA" id="SHEMYAF"/>
<reference evidence="4" key="1">
    <citation type="submission" date="2015-07" db="EMBL/GenBank/DDBJ databases">
        <title>MeaNS - Measles Nucleotide Surveillance Program.</title>
        <authorList>
            <person name="Tran T."/>
            <person name="Druce J."/>
        </authorList>
    </citation>
    <scope>NUCLEOTIDE SEQUENCE</scope>
    <source>
        <strain evidence="4">UCB-OBI-ISO-001</strain>
        <tissue evidence="4">Gonad</tissue>
    </source>
</reference>
<dbReference type="OrthoDB" id="205623at2759"/>
<protein>
    <recommendedName>
        <fullName evidence="3">Sulfotransferase domain-containing protein</fullName>
    </recommendedName>
</protein>
<comment type="similarity">
    <text evidence="1">Belongs to the sulfotransferase 1 family.</text>
</comment>